<sequence length="60" mass="7269">MIFIDKTEELIFRALVIGEKYGQADKPTKIEVGRLMTSKRRVPRRKKSKKKKAYRYYQYL</sequence>
<feature type="compositionally biased region" description="Basic residues" evidence="1">
    <location>
        <begin position="38"/>
        <end position="54"/>
    </location>
</feature>
<feature type="region of interest" description="Disordered" evidence="1">
    <location>
        <begin position="38"/>
        <end position="60"/>
    </location>
</feature>
<comment type="caution">
    <text evidence="2">The sequence shown here is derived from an EMBL/GenBank/DDBJ whole genome shotgun (WGS) entry which is preliminary data.</text>
</comment>
<gene>
    <name evidence="2" type="ORF">NE398_14110</name>
</gene>
<name>A0A9X3XLX4_9CLOT</name>
<reference evidence="2" key="1">
    <citation type="submission" date="2022-05" db="EMBL/GenBank/DDBJ databases">
        <title>Draft genome sequence of Clostridium tertium strain CP3 isolated from Peru.</title>
        <authorList>
            <person name="Hurtado R."/>
            <person name="Lima L."/>
            <person name="Sousa T."/>
            <person name="Jaiswal A.K."/>
            <person name="Tiwari S."/>
            <person name="Maturrano L."/>
            <person name="Brenig B."/>
            <person name="Azevedo V."/>
        </authorList>
    </citation>
    <scope>NUCLEOTIDE SEQUENCE</scope>
    <source>
        <strain evidence="2">CP3</strain>
    </source>
</reference>
<keyword evidence="3" id="KW-1185">Reference proteome</keyword>
<dbReference type="Proteomes" id="UP001141183">
    <property type="component" value="Unassembled WGS sequence"/>
</dbReference>
<proteinExistence type="predicted"/>
<dbReference type="RefSeq" id="WP_272470512.1">
    <property type="nucleotide sequence ID" value="NZ_JAMRYU010000014.1"/>
</dbReference>
<dbReference type="EMBL" id="JAMRYU010000014">
    <property type="protein sequence ID" value="MDC4241288.1"/>
    <property type="molecule type" value="Genomic_DNA"/>
</dbReference>
<evidence type="ECO:0000256" key="1">
    <source>
        <dbReference type="SAM" id="MobiDB-lite"/>
    </source>
</evidence>
<protein>
    <submittedName>
        <fullName evidence="2">Uncharacterized protein</fullName>
    </submittedName>
</protein>
<organism evidence="2 3">
    <name type="scientific">Clostridium tertium</name>
    <dbReference type="NCBI Taxonomy" id="1559"/>
    <lineage>
        <taxon>Bacteria</taxon>
        <taxon>Bacillati</taxon>
        <taxon>Bacillota</taxon>
        <taxon>Clostridia</taxon>
        <taxon>Eubacteriales</taxon>
        <taxon>Clostridiaceae</taxon>
        <taxon>Clostridium</taxon>
    </lineage>
</organism>
<evidence type="ECO:0000313" key="3">
    <source>
        <dbReference type="Proteomes" id="UP001141183"/>
    </source>
</evidence>
<accession>A0A9X3XLX4</accession>
<dbReference type="AlphaFoldDB" id="A0A9X3XLX4"/>
<evidence type="ECO:0000313" key="2">
    <source>
        <dbReference type="EMBL" id="MDC4241288.1"/>
    </source>
</evidence>